<comment type="similarity">
    <text evidence="2 14 15">Belongs to the TonB-dependent receptor family.</text>
</comment>
<feature type="domain" description="Secretin/TonB short N-terminal" evidence="18">
    <location>
        <begin position="61"/>
        <end position="112"/>
    </location>
</feature>
<evidence type="ECO:0000256" key="15">
    <source>
        <dbReference type="RuleBase" id="RU003357"/>
    </source>
</evidence>
<keyword evidence="9" id="KW-0406">Ion transport</keyword>
<dbReference type="OrthoDB" id="127311at2"/>
<dbReference type="PROSITE" id="PS52016">
    <property type="entry name" value="TONB_DEPENDENT_REC_3"/>
    <property type="match status" value="1"/>
</dbReference>
<dbReference type="Pfam" id="PF07660">
    <property type="entry name" value="STN"/>
    <property type="match status" value="1"/>
</dbReference>
<dbReference type="Proteomes" id="UP000245474">
    <property type="component" value="Unassembled WGS sequence"/>
</dbReference>
<organism evidence="19 20">
    <name type="scientific">Sediminicurvatus halobius</name>
    <dbReference type="NCBI Taxonomy" id="2182432"/>
    <lineage>
        <taxon>Bacteria</taxon>
        <taxon>Pseudomonadati</taxon>
        <taxon>Pseudomonadota</taxon>
        <taxon>Gammaproteobacteria</taxon>
        <taxon>Chromatiales</taxon>
        <taxon>Ectothiorhodospiraceae</taxon>
        <taxon>Sediminicurvatus</taxon>
    </lineage>
</organism>
<keyword evidence="10 15" id="KW-0798">TonB box</keyword>
<feature type="compositionally biased region" description="Polar residues" evidence="16">
    <location>
        <begin position="269"/>
        <end position="282"/>
    </location>
</feature>
<dbReference type="InterPro" id="IPR010105">
    <property type="entry name" value="TonB_sidphr_rcpt"/>
</dbReference>
<dbReference type="GO" id="GO:0009279">
    <property type="term" value="C:cell outer membrane"/>
    <property type="evidence" value="ECO:0007669"/>
    <property type="project" value="UniProtKB-SubCell"/>
</dbReference>
<proteinExistence type="inferred from homology"/>
<dbReference type="CDD" id="cd01347">
    <property type="entry name" value="ligand_gated_channel"/>
    <property type="match status" value="1"/>
</dbReference>
<dbReference type="PANTHER" id="PTHR32552:SF68">
    <property type="entry name" value="FERRICHROME OUTER MEMBRANE TRANSPORTER_PHAGE RECEPTOR"/>
    <property type="match status" value="1"/>
</dbReference>
<feature type="region of interest" description="Disordered" evidence="16">
    <location>
        <begin position="268"/>
        <end position="287"/>
    </location>
</feature>
<dbReference type="Pfam" id="PF07715">
    <property type="entry name" value="Plug"/>
    <property type="match status" value="1"/>
</dbReference>
<dbReference type="Gene3D" id="3.55.50.30">
    <property type="match status" value="1"/>
</dbReference>
<dbReference type="InterPro" id="IPR000531">
    <property type="entry name" value="Beta-barrel_TonB"/>
</dbReference>
<keyword evidence="7 17" id="KW-0732">Signal</keyword>
<evidence type="ECO:0000256" key="4">
    <source>
        <dbReference type="ARBA" id="ARBA00022452"/>
    </source>
</evidence>
<dbReference type="NCBIfam" id="TIGR01783">
    <property type="entry name" value="TonB-siderophor"/>
    <property type="match status" value="1"/>
</dbReference>
<evidence type="ECO:0000256" key="10">
    <source>
        <dbReference type="ARBA" id="ARBA00023077"/>
    </source>
</evidence>
<dbReference type="GO" id="GO:0015891">
    <property type="term" value="P:siderophore transport"/>
    <property type="evidence" value="ECO:0007669"/>
    <property type="project" value="InterPro"/>
</dbReference>
<dbReference type="Gene3D" id="2.170.130.10">
    <property type="entry name" value="TonB-dependent receptor, plug domain"/>
    <property type="match status" value="1"/>
</dbReference>
<reference evidence="19 20" key="1">
    <citation type="submission" date="2018-05" db="EMBL/GenBank/DDBJ databases">
        <title>Spiribacter halobius sp. nov., a moderately halophilic bacterium isolated from marine solar saltern.</title>
        <authorList>
            <person name="Zheng W.-S."/>
            <person name="Lu D.-C."/>
            <person name="Du Z.-J."/>
        </authorList>
    </citation>
    <scope>NUCLEOTIDE SEQUENCE [LARGE SCALE GENOMIC DNA]</scope>
    <source>
        <strain evidence="19 20">E85</strain>
    </source>
</reference>
<dbReference type="Gene3D" id="2.40.170.20">
    <property type="entry name" value="TonB-dependent receptor, beta-barrel domain"/>
    <property type="match status" value="1"/>
</dbReference>
<dbReference type="AlphaFoldDB" id="A0A2U2N228"/>
<evidence type="ECO:0000256" key="1">
    <source>
        <dbReference type="ARBA" id="ARBA00004571"/>
    </source>
</evidence>
<keyword evidence="12" id="KW-0675">Receptor</keyword>
<evidence type="ECO:0000259" key="18">
    <source>
        <dbReference type="SMART" id="SM00965"/>
    </source>
</evidence>
<evidence type="ECO:0000313" key="19">
    <source>
        <dbReference type="EMBL" id="PWG63132.1"/>
    </source>
</evidence>
<keyword evidence="8" id="KW-0408">Iron</keyword>
<evidence type="ECO:0000256" key="17">
    <source>
        <dbReference type="SAM" id="SignalP"/>
    </source>
</evidence>
<evidence type="ECO:0000256" key="9">
    <source>
        <dbReference type="ARBA" id="ARBA00023065"/>
    </source>
</evidence>
<evidence type="ECO:0000256" key="16">
    <source>
        <dbReference type="SAM" id="MobiDB-lite"/>
    </source>
</evidence>
<dbReference type="SMART" id="SM00965">
    <property type="entry name" value="STN"/>
    <property type="match status" value="1"/>
</dbReference>
<dbReference type="PANTHER" id="PTHR32552">
    <property type="entry name" value="FERRICHROME IRON RECEPTOR-RELATED"/>
    <property type="match status" value="1"/>
</dbReference>
<keyword evidence="3 14" id="KW-0813">Transport</keyword>
<dbReference type="Pfam" id="PF00593">
    <property type="entry name" value="TonB_dep_Rec_b-barrel"/>
    <property type="match status" value="1"/>
</dbReference>
<keyword evidence="13 14" id="KW-0998">Cell outer membrane</keyword>
<evidence type="ECO:0000256" key="8">
    <source>
        <dbReference type="ARBA" id="ARBA00023004"/>
    </source>
</evidence>
<keyword evidence="11 14" id="KW-0472">Membrane</keyword>
<evidence type="ECO:0000313" key="20">
    <source>
        <dbReference type="Proteomes" id="UP000245474"/>
    </source>
</evidence>
<evidence type="ECO:0000256" key="3">
    <source>
        <dbReference type="ARBA" id="ARBA00022448"/>
    </source>
</evidence>
<dbReference type="InterPro" id="IPR037066">
    <property type="entry name" value="Plug_dom_sf"/>
</dbReference>
<sequence length="800" mass="86841">MRTRHACHRLGATLAVASALTLAAGLDGTALAQNTSEPTSLQLPAQPLAEALTELGAATGVQVSFDPSLLAGERAPALEGRYTLDQALQRLLADTQLTYERSGDGSVTIRAASNGSDAVTVAPITVSGWRPSTTQGYRAEVISSATKTEELLVDVPASVSVVTADLIEDQNATTVAEALRNVPGVGAGPNPANVSVQEEVTIRGFESALVRVNGVQRRSTGPLSLANVASVEVLKGPFSVLYGDLSPGGFVNIQTKRPQREAGAEVSLGGSQVMSGDGTSARGTVDLTGPLNEDGTVLYRLIASSEGGSSFIDTVENERQFIAPSLSFLGLDDRLRVDVDLRYLRNDETFLFGVPARNGEPDDRIDYDTFLGADDSEKVTEDYDAELRAELELSDRTRIDGAITYHRNEHTSRALRPFGGGQEVASDDTVERAYSVRSSRTTDQQIEVNIIHELSVRDQEWRFLAGGDVRSTDFEPAGPGSLNLNPFDTTSVFDPDNDVTFPADDDPALSQFFVDQDNDSWGVYGQAEVWWRDRLKLLAGARYTDLDYSYRSDAFGSFDENPTSVDPRAGALLKLTPETSLYASYSTSFEQSFSFDPDNVEPLEAEQYEFGVKREFAGGMGLLTATVFDLTQENLVTTDPETGLNRQIGEAQTQGFELEVRGTVTERLQVQAGYTFLDNEISKDNDGNEGNRLPNVAEHEASLWASYRLPTRGEGSWYLGGGVFYESERFTGAANTVEMPGYVTTDLSLRYELPLGERQLSVRFGVKNVFDEEYYAGGFGEGISFRGEPRTAFATLTARF</sequence>
<keyword evidence="6 14" id="KW-0812">Transmembrane</keyword>
<keyword evidence="4 14" id="KW-1134">Transmembrane beta strand</keyword>
<dbReference type="InterPro" id="IPR039426">
    <property type="entry name" value="TonB-dep_rcpt-like"/>
</dbReference>
<dbReference type="InterPro" id="IPR012910">
    <property type="entry name" value="Plug_dom"/>
</dbReference>
<accession>A0A2U2N228</accession>
<dbReference type="GO" id="GO:0038023">
    <property type="term" value="F:signaling receptor activity"/>
    <property type="evidence" value="ECO:0007669"/>
    <property type="project" value="InterPro"/>
</dbReference>
<gene>
    <name evidence="19" type="ORF">DEM34_09795</name>
</gene>
<dbReference type="EMBL" id="QFFI01000013">
    <property type="protein sequence ID" value="PWG63132.1"/>
    <property type="molecule type" value="Genomic_DNA"/>
</dbReference>
<comment type="subcellular location">
    <subcellularLocation>
        <location evidence="1 14">Cell outer membrane</location>
        <topology evidence="1 14">Multi-pass membrane protein</topology>
    </subcellularLocation>
</comment>
<evidence type="ECO:0000256" key="13">
    <source>
        <dbReference type="ARBA" id="ARBA00023237"/>
    </source>
</evidence>
<name>A0A2U2N228_9GAMM</name>
<evidence type="ECO:0000256" key="14">
    <source>
        <dbReference type="PROSITE-ProRule" id="PRU01360"/>
    </source>
</evidence>
<evidence type="ECO:0000256" key="2">
    <source>
        <dbReference type="ARBA" id="ARBA00009810"/>
    </source>
</evidence>
<keyword evidence="20" id="KW-1185">Reference proteome</keyword>
<comment type="caution">
    <text evidence="19">The sequence shown here is derived from an EMBL/GenBank/DDBJ whole genome shotgun (WGS) entry which is preliminary data.</text>
</comment>
<keyword evidence="5" id="KW-0410">Iron transport</keyword>
<evidence type="ECO:0000256" key="11">
    <source>
        <dbReference type="ARBA" id="ARBA00023136"/>
    </source>
</evidence>
<evidence type="ECO:0000256" key="5">
    <source>
        <dbReference type="ARBA" id="ARBA00022496"/>
    </source>
</evidence>
<feature type="chain" id="PRO_5015577030" description="Secretin/TonB short N-terminal domain-containing protein" evidence="17">
    <location>
        <begin position="33"/>
        <end position="800"/>
    </location>
</feature>
<dbReference type="InterPro" id="IPR011662">
    <property type="entry name" value="Secretin/TonB_short_N"/>
</dbReference>
<dbReference type="InterPro" id="IPR036942">
    <property type="entry name" value="Beta-barrel_TonB_sf"/>
</dbReference>
<protein>
    <recommendedName>
        <fullName evidence="18">Secretin/TonB short N-terminal domain-containing protein</fullName>
    </recommendedName>
</protein>
<dbReference type="GO" id="GO:0015344">
    <property type="term" value="F:siderophore uptake transmembrane transporter activity"/>
    <property type="evidence" value="ECO:0007669"/>
    <property type="project" value="TreeGrafter"/>
</dbReference>
<feature type="signal peptide" evidence="17">
    <location>
        <begin position="1"/>
        <end position="32"/>
    </location>
</feature>
<dbReference type="RefSeq" id="WP_109678632.1">
    <property type="nucleotide sequence ID" value="NZ_CP086615.1"/>
</dbReference>
<evidence type="ECO:0000256" key="6">
    <source>
        <dbReference type="ARBA" id="ARBA00022692"/>
    </source>
</evidence>
<dbReference type="SUPFAM" id="SSF56935">
    <property type="entry name" value="Porins"/>
    <property type="match status" value="1"/>
</dbReference>
<evidence type="ECO:0000256" key="7">
    <source>
        <dbReference type="ARBA" id="ARBA00022729"/>
    </source>
</evidence>
<evidence type="ECO:0000256" key="12">
    <source>
        <dbReference type="ARBA" id="ARBA00023170"/>
    </source>
</evidence>